<dbReference type="RefSeq" id="WP_090310037.1">
    <property type="nucleotide sequence ID" value="NZ_FNFE01000005.1"/>
</dbReference>
<evidence type="ECO:0000256" key="1">
    <source>
        <dbReference type="ARBA" id="ARBA00004651"/>
    </source>
</evidence>
<dbReference type="InterPro" id="IPR050189">
    <property type="entry name" value="MFS_Efflux_Transporters"/>
</dbReference>
<dbReference type="Proteomes" id="UP000198882">
    <property type="component" value="Unassembled WGS sequence"/>
</dbReference>
<evidence type="ECO:0000256" key="4">
    <source>
        <dbReference type="ARBA" id="ARBA00022989"/>
    </source>
</evidence>
<feature type="transmembrane region" description="Helical" evidence="6">
    <location>
        <begin position="398"/>
        <end position="418"/>
    </location>
</feature>
<feature type="transmembrane region" description="Helical" evidence="6">
    <location>
        <begin position="21"/>
        <end position="43"/>
    </location>
</feature>
<keyword evidence="9" id="KW-1185">Reference proteome</keyword>
<feature type="transmembrane region" description="Helical" evidence="6">
    <location>
        <begin position="331"/>
        <end position="349"/>
    </location>
</feature>
<name>A0A1G9DDJ3_9EURY</name>
<keyword evidence="2" id="KW-1003">Cell membrane</keyword>
<evidence type="ECO:0000256" key="6">
    <source>
        <dbReference type="SAM" id="Phobius"/>
    </source>
</evidence>
<dbReference type="PANTHER" id="PTHR43124:SF3">
    <property type="entry name" value="CHLORAMPHENICOL EFFLUX PUMP RV0191"/>
    <property type="match status" value="1"/>
</dbReference>
<protein>
    <submittedName>
        <fullName evidence="8">Sugar phosphate permease</fullName>
    </submittedName>
</protein>
<feature type="transmembrane region" description="Helical" evidence="6">
    <location>
        <begin position="139"/>
        <end position="162"/>
    </location>
</feature>
<organism evidence="8 9">
    <name type="scientific">Natronorubrum texcoconense</name>
    <dbReference type="NCBI Taxonomy" id="1095776"/>
    <lineage>
        <taxon>Archaea</taxon>
        <taxon>Methanobacteriati</taxon>
        <taxon>Methanobacteriota</taxon>
        <taxon>Stenosarchaea group</taxon>
        <taxon>Halobacteria</taxon>
        <taxon>Halobacteriales</taxon>
        <taxon>Natrialbaceae</taxon>
        <taxon>Natronorubrum</taxon>
    </lineage>
</organism>
<feature type="transmembrane region" description="Helical" evidence="6">
    <location>
        <begin position="308"/>
        <end position="325"/>
    </location>
</feature>
<dbReference type="PANTHER" id="PTHR43124">
    <property type="entry name" value="PURINE EFFLUX PUMP PBUE"/>
    <property type="match status" value="1"/>
</dbReference>
<feature type="transmembrane region" description="Helical" evidence="6">
    <location>
        <begin position="221"/>
        <end position="241"/>
    </location>
</feature>
<accession>A0A1G9DDJ3</accession>
<evidence type="ECO:0000313" key="8">
    <source>
        <dbReference type="EMBL" id="SDK61874.1"/>
    </source>
</evidence>
<dbReference type="GO" id="GO:0005886">
    <property type="term" value="C:plasma membrane"/>
    <property type="evidence" value="ECO:0007669"/>
    <property type="project" value="UniProtKB-SubCell"/>
</dbReference>
<proteinExistence type="predicted"/>
<dbReference type="InterPro" id="IPR020846">
    <property type="entry name" value="MFS_dom"/>
</dbReference>
<evidence type="ECO:0000256" key="2">
    <source>
        <dbReference type="ARBA" id="ARBA00022475"/>
    </source>
</evidence>
<keyword evidence="5 6" id="KW-0472">Membrane</keyword>
<dbReference type="SUPFAM" id="SSF103473">
    <property type="entry name" value="MFS general substrate transporter"/>
    <property type="match status" value="1"/>
</dbReference>
<dbReference type="InterPro" id="IPR036259">
    <property type="entry name" value="MFS_trans_sf"/>
</dbReference>
<evidence type="ECO:0000256" key="5">
    <source>
        <dbReference type="ARBA" id="ARBA00023136"/>
    </source>
</evidence>
<feature type="domain" description="Major facilitator superfamily (MFS) profile" evidence="7">
    <location>
        <begin position="1"/>
        <end position="423"/>
    </location>
</feature>
<feature type="transmembrane region" description="Helical" evidence="6">
    <location>
        <begin position="168"/>
        <end position="186"/>
    </location>
</feature>
<evidence type="ECO:0000259" key="7">
    <source>
        <dbReference type="PROSITE" id="PS50850"/>
    </source>
</evidence>
<feature type="transmembrane region" description="Helical" evidence="6">
    <location>
        <begin position="370"/>
        <end position="392"/>
    </location>
</feature>
<reference evidence="9" key="1">
    <citation type="submission" date="2016-10" db="EMBL/GenBank/DDBJ databases">
        <authorList>
            <person name="Varghese N."/>
            <person name="Submissions S."/>
        </authorList>
    </citation>
    <scope>NUCLEOTIDE SEQUENCE [LARGE SCALE GENOMIC DNA]</scope>
    <source>
        <strain evidence="9">B4,CECT 8067,JCM 17497</strain>
    </source>
</reference>
<keyword evidence="3 6" id="KW-0812">Transmembrane</keyword>
<dbReference type="PROSITE" id="PS50850">
    <property type="entry name" value="MFS"/>
    <property type="match status" value="1"/>
</dbReference>
<dbReference type="GO" id="GO:0022857">
    <property type="term" value="F:transmembrane transporter activity"/>
    <property type="evidence" value="ECO:0007669"/>
    <property type="project" value="InterPro"/>
</dbReference>
<keyword evidence="4 6" id="KW-1133">Transmembrane helix</keyword>
<comment type="subcellular location">
    <subcellularLocation>
        <location evidence="1">Cell membrane</location>
        <topology evidence="1">Multi-pass membrane protein</topology>
    </subcellularLocation>
</comment>
<dbReference type="AlphaFoldDB" id="A0A1G9DDJ3"/>
<sequence>MSTEQSTGLNDNDKSITGFVMISHAVVHTYELSIPILMVIWLSDFGLSTAILGTAVAVGYGLFGIGALPAGVLVDKFGSRELVLVCLAGMGGSFLLLSAAQGIVTITIALCVWGIAASVYHPAGLSLISTGVEQRGTGFAYHGMAGNFGIAFGPLLTAVLLLFFDWRYVTALLVVPAVIAILYAMTASFDETAAVQTETDGGEPTDDESMSLSKFVTDSRALFTLGFSIAIVVVMMNGLFYRGTLTFLPDVLSDFVPNVADQLQLFDPDSPMAEEFNPASYLYAGLLMIGMGGQYVGGKLTDRIRTETGLAVIFGSLAVVAVLFVPAAQAGVVPLLIISALLGFLLFSLQPMYQATIAEYSPPGDRGLSYGYTYLGVFGVGAAGAAIAGYLLSVVTVGMTFVALAVFPASGAVLAILLSRTGDRRVEAAE</sequence>
<gene>
    <name evidence="8" type="ORF">SAMN04515672_3535</name>
</gene>
<dbReference type="InterPro" id="IPR011701">
    <property type="entry name" value="MFS"/>
</dbReference>
<evidence type="ECO:0000256" key="3">
    <source>
        <dbReference type="ARBA" id="ARBA00022692"/>
    </source>
</evidence>
<evidence type="ECO:0000313" key="9">
    <source>
        <dbReference type="Proteomes" id="UP000198882"/>
    </source>
</evidence>
<dbReference type="STRING" id="1095776.SAMN04515672_3535"/>
<dbReference type="Gene3D" id="1.20.1250.20">
    <property type="entry name" value="MFS general substrate transporter like domains"/>
    <property type="match status" value="1"/>
</dbReference>
<dbReference type="Pfam" id="PF07690">
    <property type="entry name" value="MFS_1"/>
    <property type="match status" value="1"/>
</dbReference>
<dbReference type="EMBL" id="FNFE01000005">
    <property type="protein sequence ID" value="SDK61874.1"/>
    <property type="molecule type" value="Genomic_DNA"/>
</dbReference>
<dbReference type="OrthoDB" id="204590at2157"/>
<feature type="transmembrane region" description="Helical" evidence="6">
    <location>
        <begin position="49"/>
        <end position="70"/>
    </location>
</feature>